<sequence>MAIQYETELYSPVKTFFEQRGFDIKAEVKHCDLVGMKADQTDPLIVEMKKTFNLSLLLQGLQRLKISPLVYLAVERNRSKRGAVNQRWSELTALCRQLGLGLLTVTFYKTKAPLIDVLCEPTVISGTVRSLPVARKSGIRRQRLLKEFDERSGDYNTGGSTGRQLMTAYREKAIRVAAALRSSGESSPAALARQTGVGSAAAILQKNYYSWFERISRGKYMLTVKGVEALTEHALMMQDQGLTAGEIDAWTKHDQLNTFNVNSTSSEDWAQEDPVQVAEVTERYLLNPTKN</sequence>
<dbReference type="STRING" id="582692.SAMN05720606_10849"/>
<dbReference type="Proteomes" id="UP000198538">
    <property type="component" value="Unassembled WGS sequence"/>
</dbReference>
<dbReference type="AlphaFoldDB" id="A0A1G5I6P8"/>
<dbReference type="InterPro" id="IPR018679">
    <property type="entry name" value="DUF2161"/>
</dbReference>
<protein>
    <submittedName>
        <fullName evidence="1">Uncharacterized protein</fullName>
    </submittedName>
</protein>
<evidence type="ECO:0000313" key="1">
    <source>
        <dbReference type="EMBL" id="SCY71360.1"/>
    </source>
</evidence>
<name>A0A1G5I6P8_9BACL</name>
<keyword evidence="2" id="KW-1185">Reference proteome</keyword>
<evidence type="ECO:0000313" key="2">
    <source>
        <dbReference type="Proteomes" id="UP000198538"/>
    </source>
</evidence>
<proteinExistence type="predicted"/>
<accession>A0A1G5I6P8</accession>
<dbReference type="Pfam" id="PF09929">
    <property type="entry name" value="DUF2161"/>
    <property type="match status" value="1"/>
</dbReference>
<dbReference type="EMBL" id="FMVM01000008">
    <property type="protein sequence ID" value="SCY71360.1"/>
    <property type="molecule type" value="Genomic_DNA"/>
</dbReference>
<organism evidence="1 2">
    <name type="scientific">Paenibacillus polysaccharolyticus</name>
    <dbReference type="NCBI Taxonomy" id="582692"/>
    <lineage>
        <taxon>Bacteria</taxon>
        <taxon>Bacillati</taxon>
        <taxon>Bacillota</taxon>
        <taxon>Bacilli</taxon>
        <taxon>Bacillales</taxon>
        <taxon>Paenibacillaceae</taxon>
        <taxon>Paenibacillus</taxon>
    </lineage>
</organism>
<gene>
    <name evidence="1" type="ORF">SAMN05720606_10849</name>
</gene>
<dbReference type="RefSeq" id="WP_090919958.1">
    <property type="nucleotide sequence ID" value="NZ_FMVM01000008.1"/>
</dbReference>
<reference evidence="2" key="1">
    <citation type="submission" date="2016-10" db="EMBL/GenBank/DDBJ databases">
        <authorList>
            <person name="Varghese N."/>
            <person name="Submissions S."/>
        </authorList>
    </citation>
    <scope>NUCLEOTIDE SEQUENCE [LARGE SCALE GENOMIC DNA]</scope>
    <source>
        <strain evidence="2">BL9</strain>
    </source>
</reference>